<dbReference type="RefSeq" id="WP_238806003.1">
    <property type="nucleotide sequence ID" value="NZ_CAKLPY010000001.1"/>
</dbReference>
<dbReference type="EMBL" id="CAKLPY010000001">
    <property type="protein sequence ID" value="CAH0995450.1"/>
    <property type="molecule type" value="Genomic_DNA"/>
</dbReference>
<sequence>MKKALIYSFLVVFVACTSNKKIQKAQKEINKTTVVQQTVVQKPLVVAIKSRYLLKDSSNVKVFMELDIENLKKDKFIEQLNDNFRFNFLVQSDYGVRDRIASGKIDITNQNTWLKDGKLLLSFEIPRPKNIPKALLLTEVFQLEDSKKSNNDLVIDFNGTRLNDRFGVFVGNFSIPVFRNYINKKDSFQLKSVENHPRELFLLRYKNDFTPAQSPMATSVRNGIDRGLEPEEIIKVNSNTNINLKTEGLYLAVEDTTNTKNGFGILVVDDRFPRLTRPENLVKPLVYMSTSQEMRAVNENENAKQALDKFFLGVTGGNQMISKKIIKNYYHRIEEANRLFTTYKEGWKTDKGMVYTVLGPPNKVQRSRDREVWMYSQNLNFSEIIFTFNRKPNQFTENYYELVRYPEYQAYWYPFVEAWRTGNVVD</sequence>
<comment type="caution">
    <text evidence="2">The sequence shown here is derived from an EMBL/GenBank/DDBJ whole genome shotgun (WGS) entry which is preliminary data.</text>
</comment>
<keyword evidence="3" id="KW-1185">Reference proteome</keyword>
<dbReference type="Proteomes" id="UP000837932">
    <property type="component" value="Unassembled WGS sequence"/>
</dbReference>
<dbReference type="InterPro" id="IPR030959">
    <property type="entry name" value="GWxTD_dom"/>
</dbReference>
<dbReference type="PROSITE" id="PS51257">
    <property type="entry name" value="PROKAR_LIPOPROTEIN"/>
    <property type="match status" value="1"/>
</dbReference>
<dbReference type="NCBIfam" id="TIGR04514">
    <property type="entry name" value="GWxTD_dom"/>
    <property type="match status" value="1"/>
</dbReference>
<accession>A0ABM9APM4</accession>
<reference evidence="2" key="1">
    <citation type="submission" date="2021-12" db="EMBL/GenBank/DDBJ databases">
        <authorList>
            <person name="Rodrigo-Torres L."/>
            <person name="Arahal R. D."/>
            <person name="Lucena T."/>
        </authorList>
    </citation>
    <scope>NUCLEOTIDE SEQUENCE</scope>
    <source>
        <strain evidence="2">CECT 8858</strain>
    </source>
</reference>
<protein>
    <recommendedName>
        <fullName evidence="1">GWxTD domain-containing protein</fullName>
    </recommendedName>
</protein>
<evidence type="ECO:0000259" key="1">
    <source>
        <dbReference type="Pfam" id="PF20094"/>
    </source>
</evidence>
<evidence type="ECO:0000313" key="3">
    <source>
        <dbReference type="Proteomes" id="UP000837932"/>
    </source>
</evidence>
<feature type="domain" description="GWxTD" evidence="1">
    <location>
        <begin position="248"/>
        <end position="421"/>
    </location>
</feature>
<proteinExistence type="predicted"/>
<evidence type="ECO:0000313" key="2">
    <source>
        <dbReference type="EMBL" id="CAH0995450.1"/>
    </source>
</evidence>
<name>A0ABM9APM4_9BACT</name>
<dbReference type="Pfam" id="PF20094">
    <property type="entry name" value="GWxTD_dom"/>
    <property type="match status" value="1"/>
</dbReference>
<gene>
    <name evidence="2" type="ORF">EMA8858_01573</name>
</gene>
<organism evidence="2 3">
    <name type="scientific">Emticicia aquatica</name>
    <dbReference type="NCBI Taxonomy" id="1681835"/>
    <lineage>
        <taxon>Bacteria</taxon>
        <taxon>Pseudomonadati</taxon>
        <taxon>Bacteroidota</taxon>
        <taxon>Cytophagia</taxon>
        <taxon>Cytophagales</taxon>
        <taxon>Leadbetterellaceae</taxon>
        <taxon>Emticicia</taxon>
    </lineage>
</organism>